<feature type="region of interest" description="Disordered" evidence="13">
    <location>
        <begin position="236"/>
        <end position="355"/>
    </location>
</feature>
<keyword evidence="4 12" id="KW-0812">Transmembrane</keyword>
<comment type="subunit">
    <text evidence="8">Interacts with the Sec translocase complex via SecD. Specifically interacts with transmembrane segments of nascent integral membrane proteins during membrane integration.</text>
</comment>
<feature type="domain" description="Membrane insertase YidC/Oxa/ALB C-terminal" evidence="15">
    <location>
        <begin position="28"/>
        <end position="233"/>
    </location>
</feature>
<sequence>MSVFGFLGTALARGAELIDPLFGTAATAVAIVLCTLAVRAALHPLARAAARGERARAALAPQLAELQRKHKGNPERLRKAMADLYATAGASPLAGCLPSLLQLPVFYVMYHLFSNGSGGLLDHTLLGAPLGGRWYQALADGGLFGPRGLVYLALFALIAAVATWNFRRARATAAKAPQPAAGAGGGLPGMAGMTKLLPLLSFGTLITVAVVPLAAALYVVTTTTWTACERALLHRDRDQGRESGPELVPASASVSASAGKAAPEGAKARAGAGARAADKGAAREATAVQEAGGQRPAQPRSAKSRAARQRAARSRATARTRADSRTAGSRAAGSAAANSRADSAGTADGSAAAAL</sequence>
<evidence type="ECO:0000256" key="4">
    <source>
        <dbReference type="ARBA" id="ARBA00022692"/>
    </source>
</evidence>
<comment type="function">
    <text evidence="7">Required for the insertion and/or proper folding and/or complex formation of integral membrane proteins into the membrane. Involved in integration of membrane proteins that insert both dependently and independently of the Sec translocase complex, as well as at least some lipoproteins. Aids folding of multispanning membrane proteins.</text>
</comment>
<evidence type="ECO:0000256" key="7">
    <source>
        <dbReference type="ARBA" id="ARBA00025034"/>
    </source>
</evidence>
<evidence type="ECO:0000256" key="10">
    <source>
        <dbReference type="ARBA" id="ARBA00033245"/>
    </source>
</evidence>
<comment type="caution">
    <text evidence="16">The sequence shown here is derived from an EMBL/GenBank/DDBJ whole genome shotgun (WGS) entry which is preliminary data.</text>
</comment>
<keyword evidence="17" id="KW-1185">Reference proteome</keyword>
<feature type="transmembrane region" description="Helical" evidence="14">
    <location>
        <begin position="148"/>
        <end position="166"/>
    </location>
</feature>
<feature type="transmembrane region" description="Helical" evidence="14">
    <location>
        <begin position="196"/>
        <end position="220"/>
    </location>
</feature>
<feature type="compositionally biased region" description="Basic residues" evidence="13">
    <location>
        <begin position="302"/>
        <end position="318"/>
    </location>
</feature>
<evidence type="ECO:0000256" key="6">
    <source>
        <dbReference type="ARBA" id="ARBA00023136"/>
    </source>
</evidence>
<evidence type="ECO:0000256" key="13">
    <source>
        <dbReference type="SAM" id="MobiDB-lite"/>
    </source>
</evidence>
<accession>A0ABW7RJG9</accession>
<dbReference type="InterPro" id="IPR001708">
    <property type="entry name" value="YidC/ALB3/OXA1/COX18"/>
</dbReference>
<dbReference type="PANTHER" id="PTHR12428">
    <property type="entry name" value="OXA1"/>
    <property type="match status" value="1"/>
</dbReference>
<evidence type="ECO:0000313" key="16">
    <source>
        <dbReference type="EMBL" id="MFH8587079.1"/>
    </source>
</evidence>
<evidence type="ECO:0000256" key="11">
    <source>
        <dbReference type="ARBA" id="ARBA00033342"/>
    </source>
</evidence>
<dbReference type="RefSeq" id="WP_367431494.1">
    <property type="nucleotide sequence ID" value="NZ_CP108413.1"/>
</dbReference>
<name>A0ABW7RJG9_9ACTN</name>
<dbReference type="Proteomes" id="UP001610990">
    <property type="component" value="Unassembled WGS sequence"/>
</dbReference>
<evidence type="ECO:0000256" key="1">
    <source>
        <dbReference type="ARBA" id="ARBA00004141"/>
    </source>
</evidence>
<evidence type="ECO:0000256" key="2">
    <source>
        <dbReference type="ARBA" id="ARBA00010527"/>
    </source>
</evidence>
<feature type="transmembrane region" description="Helical" evidence="14">
    <location>
        <begin position="24"/>
        <end position="42"/>
    </location>
</feature>
<proteinExistence type="inferred from homology"/>
<feature type="compositionally biased region" description="Low complexity" evidence="13">
    <location>
        <begin position="319"/>
        <end position="355"/>
    </location>
</feature>
<reference evidence="16 17" key="1">
    <citation type="submission" date="2024-10" db="EMBL/GenBank/DDBJ databases">
        <title>The Natural Products Discovery Center: Release of the First 8490 Sequenced Strains for Exploring Actinobacteria Biosynthetic Diversity.</title>
        <authorList>
            <person name="Kalkreuter E."/>
            <person name="Kautsar S.A."/>
            <person name="Yang D."/>
            <person name="Bader C.D."/>
            <person name="Teijaro C.N."/>
            <person name="Fluegel L."/>
            <person name="Davis C.M."/>
            <person name="Simpson J.R."/>
            <person name="Lauterbach L."/>
            <person name="Steele A.D."/>
            <person name="Gui C."/>
            <person name="Meng S."/>
            <person name="Li G."/>
            <person name="Viehrig K."/>
            <person name="Ye F."/>
            <person name="Su P."/>
            <person name="Kiefer A.F."/>
            <person name="Nichols A."/>
            <person name="Cepeda A.J."/>
            <person name="Yan W."/>
            <person name="Fan B."/>
            <person name="Jiang Y."/>
            <person name="Adhikari A."/>
            <person name="Zheng C.-J."/>
            <person name="Schuster L."/>
            <person name="Cowan T.M."/>
            <person name="Smanski M.J."/>
            <person name="Chevrette M.G."/>
            <person name="De Carvalho L.P.S."/>
            <person name="Shen B."/>
        </authorList>
    </citation>
    <scope>NUCLEOTIDE SEQUENCE [LARGE SCALE GENOMIC DNA]</scope>
    <source>
        <strain evidence="16 17">NPDC018013</strain>
    </source>
</reference>
<keyword evidence="5 14" id="KW-1133">Transmembrane helix</keyword>
<evidence type="ECO:0000259" key="15">
    <source>
        <dbReference type="Pfam" id="PF02096"/>
    </source>
</evidence>
<comment type="subcellular location">
    <subcellularLocation>
        <location evidence="1 12">Membrane</location>
        <topology evidence="1 12">Multi-pass membrane protein</topology>
    </subcellularLocation>
</comment>
<dbReference type="NCBIfam" id="TIGR03592">
    <property type="entry name" value="yidC_oxa1_cterm"/>
    <property type="match status" value="1"/>
</dbReference>
<evidence type="ECO:0000256" key="3">
    <source>
        <dbReference type="ARBA" id="ARBA00015325"/>
    </source>
</evidence>
<comment type="similarity">
    <text evidence="2">Belongs to the OXA1/ALB3/YidC family. Type 1 subfamily.</text>
</comment>
<dbReference type="PANTHER" id="PTHR12428:SF65">
    <property type="entry name" value="CYTOCHROME C OXIDASE ASSEMBLY PROTEIN COX18, MITOCHONDRIAL"/>
    <property type="match status" value="1"/>
</dbReference>
<dbReference type="EMBL" id="JBIRGH010000014">
    <property type="protein sequence ID" value="MFH8587079.1"/>
    <property type="molecule type" value="Genomic_DNA"/>
</dbReference>
<feature type="compositionally biased region" description="Low complexity" evidence="13">
    <location>
        <begin position="250"/>
        <end position="275"/>
    </location>
</feature>
<evidence type="ECO:0000313" key="17">
    <source>
        <dbReference type="Proteomes" id="UP001610990"/>
    </source>
</evidence>
<dbReference type="Pfam" id="PF02096">
    <property type="entry name" value="60KD_IMP"/>
    <property type="match status" value="1"/>
</dbReference>
<keyword evidence="6 14" id="KW-0472">Membrane</keyword>
<gene>
    <name evidence="16" type="ORF">ACH4GP_22205</name>
</gene>
<evidence type="ECO:0000256" key="5">
    <source>
        <dbReference type="ARBA" id="ARBA00022989"/>
    </source>
</evidence>
<evidence type="ECO:0000256" key="9">
    <source>
        <dbReference type="ARBA" id="ARBA00031538"/>
    </source>
</evidence>
<protein>
    <recommendedName>
        <fullName evidence="3">Membrane protein insertase YidC</fullName>
    </recommendedName>
    <alternativeName>
        <fullName evidence="11">Foldase YidC</fullName>
    </alternativeName>
    <alternativeName>
        <fullName evidence="10">Membrane integrase YidC</fullName>
    </alternativeName>
    <alternativeName>
        <fullName evidence="9">Membrane protein YidC</fullName>
    </alternativeName>
</protein>
<feature type="transmembrane region" description="Helical" evidence="14">
    <location>
        <begin position="84"/>
        <end position="110"/>
    </location>
</feature>
<organism evidence="16 17">
    <name type="scientific">Streptomyces celluloflavus</name>
    <dbReference type="NCBI Taxonomy" id="58344"/>
    <lineage>
        <taxon>Bacteria</taxon>
        <taxon>Bacillati</taxon>
        <taxon>Actinomycetota</taxon>
        <taxon>Actinomycetes</taxon>
        <taxon>Kitasatosporales</taxon>
        <taxon>Streptomycetaceae</taxon>
        <taxon>Streptomyces</taxon>
    </lineage>
</organism>
<evidence type="ECO:0000256" key="8">
    <source>
        <dbReference type="ARBA" id="ARBA00026028"/>
    </source>
</evidence>
<evidence type="ECO:0000256" key="14">
    <source>
        <dbReference type="SAM" id="Phobius"/>
    </source>
</evidence>
<dbReference type="InterPro" id="IPR028055">
    <property type="entry name" value="YidC/Oxa/ALB_C"/>
</dbReference>
<evidence type="ECO:0000256" key="12">
    <source>
        <dbReference type="RuleBase" id="RU003945"/>
    </source>
</evidence>